<sequence length="497" mass="57918">MAGQTQISTIPGQLELTEQDHIPFVLNETDFTYFETLTKALEIVKESIHVQNEVAIDYQTTPNSILFIPGIGSSNLLAEIKQQNGSIEEKLVWPLIWFPDKQYYRYLFGQIDPISLKFVPFESNVEIKAQDKDFGLYGIDSLIHLPFKINMFEVFHHLIEMFKQNGYQPGISLWGYPYDWRQDLSLPCIQDPLLNRIKQAFESCGQKKITVISHSMGGLVFKTFAQLFPEDVSRYVRRWITIGTPFQGASRMIQGLLFGYNFKKPSAFVNPKIIQNIQRVILPSFWLLPPKNCPFSPKVGVQYYRKKEIKWYGFHSDDELKQFVDNIIGEDTNENDNRIEIMNTSDNESDVNNKENVNSPNQIQHWQNEIERVQQETEESSTSYKWKQFLSPVTKYSDNQPQYAPYVSHYQGAKPTLWDNPSLEKIQERIEEIRSKPVIFPEIGEFEFINIYGSGIETPWNLIIHDVGKDDQKDDFHIHSVKELSQYCEYMSKGEEE</sequence>
<proteinExistence type="predicted"/>
<dbReference type="Proteomes" id="UP000324800">
    <property type="component" value="Unassembled WGS sequence"/>
</dbReference>
<dbReference type="Pfam" id="PF02450">
    <property type="entry name" value="LCAT"/>
    <property type="match status" value="1"/>
</dbReference>
<dbReference type="PANTHER" id="PTHR11440">
    <property type="entry name" value="LECITHIN-CHOLESTEROL ACYLTRANSFERASE-RELATED"/>
    <property type="match status" value="1"/>
</dbReference>
<protein>
    <submittedName>
        <fullName evidence="1">Putative Phospholipase A2</fullName>
    </submittedName>
</protein>
<dbReference type="SUPFAM" id="SSF53474">
    <property type="entry name" value="alpha/beta-Hydrolases"/>
    <property type="match status" value="1"/>
</dbReference>
<evidence type="ECO:0000313" key="2">
    <source>
        <dbReference type="Proteomes" id="UP000324800"/>
    </source>
</evidence>
<dbReference type="InterPro" id="IPR003386">
    <property type="entry name" value="LACT/PDAT_acylTrfase"/>
</dbReference>
<dbReference type="InterPro" id="IPR029058">
    <property type="entry name" value="AB_hydrolase_fold"/>
</dbReference>
<evidence type="ECO:0000313" key="1">
    <source>
        <dbReference type="EMBL" id="KAA6390840.1"/>
    </source>
</evidence>
<dbReference type="OrthoDB" id="190846at2759"/>
<dbReference type="AlphaFoldDB" id="A0A5J4W7N9"/>
<feature type="non-terminal residue" evidence="1">
    <location>
        <position position="497"/>
    </location>
</feature>
<dbReference type="GO" id="GO:0006629">
    <property type="term" value="P:lipid metabolic process"/>
    <property type="evidence" value="ECO:0007669"/>
    <property type="project" value="InterPro"/>
</dbReference>
<gene>
    <name evidence="1" type="ORF">EZS28_013631</name>
</gene>
<comment type="caution">
    <text evidence="1">The sequence shown here is derived from an EMBL/GenBank/DDBJ whole genome shotgun (WGS) entry which is preliminary data.</text>
</comment>
<name>A0A5J4W7N9_9EUKA</name>
<reference evidence="1 2" key="1">
    <citation type="submission" date="2019-03" db="EMBL/GenBank/DDBJ databases">
        <title>Single cell metagenomics reveals metabolic interactions within the superorganism composed of flagellate Streblomastix strix and complex community of Bacteroidetes bacteria on its surface.</title>
        <authorList>
            <person name="Treitli S.C."/>
            <person name="Kolisko M."/>
            <person name="Husnik F."/>
            <person name="Keeling P."/>
            <person name="Hampl V."/>
        </authorList>
    </citation>
    <scope>NUCLEOTIDE SEQUENCE [LARGE SCALE GENOMIC DNA]</scope>
    <source>
        <strain evidence="1">ST1C</strain>
    </source>
</reference>
<dbReference type="Gene3D" id="3.40.50.1820">
    <property type="entry name" value="alpha/beta hydrolase"/>
    <property type="match status" value="1"/>
</dbReference>
<accession>A0A5J4W7N9</accession>
<dbReference type="EMBL" id="SNRW01003085">
    <property type="protein sequence ID" value="KAA6390840.1"/>
    <property type="molecule type" value="Genomic_DNA"/>
</dbReference>
<organism evidence="1 2">
    <name type="scientific">Streblomastix strix</name>
    <dbReference type="NCBI Taxonomy" id="222440"/>
    <lineage>
        <taxon>Eukaryota</taxon>
        <taxon>Metamonada</taxon>
        <taxon>Preaxostyla</taxon>
        <taxon>Oxymonadida</taxon>
        <taxon>Streblomastigidae</taxon>
        <taxon>Streblomastix</taxon>
    </lineage>
</organism>
<dbReference type="GO" id="GO:0008374">
    <property type="term" value="F:O-acyltransferase activity"/>
    <property type="evidence" value="ECO:0007669"/>
    <property type="project" value="InterPro"/>
</dbReference>